<accession>A0A9W4IHP6</accession>
<keyword evidence="3" id="KW-0238">DNA-binding</keyword>
<dbReference type="InterPro" id="IPR036864">
    <property type="entry name" value="Zn2-C6_fun-type_DNA-bd_sf"/>
</dbReference>
<dbReference type="GO" id="GO:0008270">
    <property type="term" value="F:zinc ion binding"/>
    <property type="evidence" value="ECO:0007669"/>
    <property type="project" value="InterPro"/>
</dbReference>
<dbReference type="PROSITE" id="PS50048">
    <property type="entry name" value="ZN2_CY6_FUNGAL_2"/>
    <property type="match status" value="1"/>
</dbReference>
<comment type="caution">
    <text evidence="8">The sequence shown here is derived from an EMBL/GenBank/DDBJ whole genome shotgun (WGS) entry which is preliminary data.</text>
</comment>
<feature type="domain" description="Zn(2)-C6 fungal-type" evidence="7">
    <location>
        <begin position="7"/>
        <end position="35"/>
    </location>
</feature>
<dbReference type="PANTHER" id="PTHR37534">
    <property type="entry name" value="TRANSCRIPTIONAL ACTIVATOR PROTEIN UGA3"/>
    <property type="match status" value="1"/>
</dbReference>
<sequence length="546" mass="61667">MRSATTGCWTCRVRHRKCDLEKPSCKECTERDVRCHGYGPKPVWMNGGPEEQKERSRIKATINKNFRRVKKLQHLARQRERESNTLHDVQRQDEIPDAVASPAYSPQLASLTSQHEDLEVTVDSEPQSVTPVSDRACEPRLDSSPRRTGGDGGIDNQEACLLMHYLDQVFPWQYPYHDSRSRLGNRGWLFLLLIKRGPLYHAILSLSSLHQGALLDAKEDILKKQKALNHHSRALRELCDMMSEKGDKLRDDHAQLADFLTCSFMLISFEVFCGAEHDWIPHLDAVTSVMTELSPEEIFKPQTYDDTNKRSGTNADLEFLMVGVMWYDLLACVSTGSVPRLPYQSWLQTPHLDTADLMGCENWVMLAIGDLAYLSAWKGQQEKDGLLSIRELASKGIEIETRLENGIKSLDQEEVGDAKMEGVRSWVSHLFALAALVLLHTIVSGPLPVLPEIRNVVSRSIAVLETRPKTCPLTGSVWALCIIACMAQSHQPFFERLMGQLMRESGRFGNTATVQKIITKCWEMQETGRADCRIAMSEMGIHALLI</sequence>
<dbReference type="GO" id="GO:0045944">
    <property type="term" value="P:positive regulation of transcription by RNA polymerase II"/>
    <property type="evidence" value="ECO:0007669"/>
    <property type="project" value="TreeGrafter"/>
</dbReference>
<evidence type="ECO:0000256" key="2">
    <source>
        <dbReference type="ARBA" id="ARBA00023015"/>
    </source>
</evidence>
<proteinExistence type="predicted"/>
<dbReference type="AlphaFoldDB" id="A0A9W4IHP6"/>
<dbReference type="Proteomes" id="UP001152646">
    <property type="component" value="Unassembled WGS sequence"/>
</dbReference>
<evidence type="ECO:0000256" key="1">
    <source>
        <dbReference type="ARBA" id="ARBA00004123"/>
    </source>
</evidence>
<dbReference type="GO" id="GO:0000981">
    <property type="term" value="F:DNA-binding transcription factor activity, RNA polymerase II-specific"/>
    <property type="evidence" value="ECO:0007669"/>
    <property type="project" value="InterPro"/>
</dbReference>
<dbReference type="SMART" id="SM00066">
    <property type="entry name" value="GAL4"/>
    <property type="match status" value="1"/>
</dbReference>
<dbReference type="Gene3D" id="4.10.240.10">
    <property type="entry name" value="Zn(2)-C6 fungal-type DNA-binding domain"/>
    <property type="match status" value="1"/>
</dbReference>
<evidence type="ECO:0000259" key="7">
    <source>
        <dbReference type="PROSITE" id="PS50048"/>
    </source>
</evidence>
<dbReference type="OrthoDB" id="5213892at2759"/>
<protein>
    <recommendedName>
        <fullName evidence="7">Zn(2)-C6 fungal-type domain-containing protein</fullName>
    </recommendedName>
</protein>
<dbReference type="SUPFAM" id="SSF57701">
    <property type="entry name" value="Zn2/Cys6 DNA-binding domain"/>
    <property type="match status" value="1"/>
</dbReference>
<dbReference type="PANTHER" id="PTHR37534:SF26">
    <property type="entry name" value="TRANSCRIPTION FACTOR, PUTATIVE-RELATED"/>
    <property type="match status" value="1"/>
</dbReference>
<dbReference type="Pfam" id="PF00172">
    <property type="entry name" value="Zn_clus"/>
    <property type="match status" value="1"/>
</dbReference>
<reference evidence="8" key="1">
    <citation type="submission" date="2021-07" db="EMBL/GenBank/DDBJ databases">
        <authorList>
            <person name="Branca A.L. A."/>
        </authorList>
    </citation>
    <scope>NUCLEOTIDE SEQUENCE</scope>
</reference>
<evidence type="ECO:0000313" key="9">
    <source>
        <dbReference type="Proteomes" id="UP001152646"/>
    </source>
</evidence>
<feature type="region of interest" description="Disordered" evidence="6">
    <location>
        <begin position="75"/>
        <end position="99"/>
    </location>
</feature>
<keyword evidence="4" id="KW-0804">Transcription</keyword>
<dbReference type="GO" id="GO:0005634">
    <property type="term" value="C:nucleus"/>
    <property type="evidence" value="ECO:0007669"/>
    <property type="project" value="UniProtKB-SubCell"/>
</dbReference>
<comment type="subcellular location">
    <subcellularLocation>
        <location evidence="1">Nucleus</location>
    </subcellularLocation>
</comment>
<evidence type="ECO:0000256" key="4">
    <source>
        <dbReference type="ARBA" id="ARBA00023163"/>
    </source>
</evidence>
<organism evidence="8 9">
    <name type="scientific">Penicillium salamii</name>
    <dbReference type="NCBI Taxonomy" id="1612424"/>
    <lineage>
        <taxon>Eukaryota</taxon>
        <taxon>Fungi</taxon>
        <taxon>Dikarya</taxon>
        <taxon>Ascomycota</taxon>
        <taxon>Pezizomycotina</taxon>
        <taxon>Eurotiomycetes</taxon>
        <taxon>Eurotiomycetidae</taxon>
        <taxon>Eurotiales</taxon>
        <taxon>Aspergillaceae</taxon>
        <taxon>Penicillium</taxon>
    </lineage>
</organism>
<dbReference type="GO" id="GO:0000976">
    <property type="term" value="F:transcription cis-regulatory region binding"/>
    <property type="evidence" value="ECO:0007669"/>
    <property type="project" value="TreeGrafter"/>
</dbReference>
<keyword evidence="2" id="KW-0805">Transcription regulation</keyword>
<evidence type="ECO:0000256" key="5">
    <source>
        <dbReference type="ARBA" id="ARBA00023242"/>
    </source>
</evidence>
<dbReference type="EMBL" id="CAJVPA010000055">
    <property type="protein sequence ID" value="CAG8279934.1"/>
    <property type="molecule type" value="Genomic_DNA"/>
</dbReference>
<dbReference type="InterPro" id="IPR021858">
    <property type="entry name" value="Fun_TF"/>
</dbReference>
<dbReference type="Pfam" id="PF11951">
    <property type="entry name" value="Fungal_trans_2"/>
    <property type="match status" value="1"/>
</dbReference>
<feature type="region of interest" description="Disordered" evidence="6">
    <location>
        <begin position="119"/>
        <end position="153"/>
    </location>
</feature>
<evidence type="ECO:0000313" key="8">
    <source>
        <dbReference type="EMBL" id="CAG8279934.1"/>
    </source>
</evidence>
<dbReference type="CDD" id="cd00067">
    <property type="entry name" value="GAL4"/>
    <property type="match status" value="1"/>
</dbReference>
<gene>
    <name evidence="8" type="ORF">PSALAMII_LOCUS1430</name>
</gene>
<dbReference type="InterPro" id="IPR001138">
    <property type="entry name" value="Zn2Cys6_DnaBD"/>
</dbReference>
<keyword evidence="5" id="KW-0539">Nucleus</keyword>
<feature type="compositionally biased region" description="Basic and acidic residues" evidence="6">
    <location>
        <begin position="135"/>
        <end position="149"/>
    </location>
</feature>
<dbReference type="PROSITE" id="PS00463">
    <property type="entry name" value="ZN2_CY6_FUNGAL_1"/>
    <property type="match status" value="1"/>
</dbReference>
<evidence type="ECO:0000256" key="3">
    <source>
        <dbReference type="ARBA" id="ARBA00023125"/>
    </source>
</evidence>
<feature type="compositionally biased region" description="Basic and acidic residues" evidence="6">
    <location>
        <begin position="77"/>
        <end position="94"/>
    </location>
</feature>
<name>A0A9W4IHP6_9EURO</name>
<evidence type="ECO:0000256" key="6">
    <source>
        <dbReference type="SAM" id="MobiDB-lite"/>
    </source>
</evidence>